<dbReference type="Gene3D" id="1.20.1290.10">
    <property type="entry name" value="AhpD-like"/>
    <property type="match status" value="1"/>
</dbReference>
<name>A0A3R9QUK5_9GAMM</name>
<comment type="caution">
    <text evidence="1">The sequence shown here is derived from an EMBL/GenBank/DDBJ whole genome shotgun (WGS) entry which is preliminary data.</text>
</comment>
<protein>
    <submittedName>
        <fullName evidence="1">Carboxymuconolactone decarboxylase family protein</fullName>
    </submittedName>
</protein>
<gene>
    <name evidence="1" type="ORF">EA756_07615</name>
</gene>
<dbReference type="AlphaFoldDB" id="A0A3R9QUK5"/>
<dbReference type="PANTHER" id="PTHR34846:SF11">
    <property type="entry name" value="4-CARBOXYMUCONOLACTONE DECARBOXYLASE FAMILY PROTEIN (AFU_ORTHOLOGUE AFUA_6G11590)"/>
    <property type="match status" value="1"/>
</dbReference>
<evidence type="ECO:0000313" key="1">
    <source>
        <dbReference type="EMBL" id="RSO58125.1"/>
    </source>
</evidence>
<reference evidence="1 2" key="1">
    <citation type="submission" date="2018-10" db="EMBL/GenBank/DDBJ databases">
        <title>GWAS and RNA-Seq identify cryptic mechanisms of antimicrobial resistance in Acinetobacter baumannii.</title>
        <authorList>
            <person name="Sahl J.W."/>
        </authorList>
    </citation>
    <scope>NUCLEOTIDE SEQUENCE [LARGE SCALE GENOMIC DNA]</scope>
    <source>
        <strain evidence="1 2">TG41018</strain>
    </source>
</reference>
<dbReference type="Proteomes" id="UP000276905">
    <property type="component" value="Unassembled WGS sequence"/>
</dbReference>
<dbReference type="SUPFAM" id="SSF69118">
    <property type="entry name" value="AhpD-like"/>
    <property type="match status" value="1"/>
</dbReference>
<proteinExistence type="predicted"/>
<sequence>MRLKAIDPEHLTAEQQVVFDAIASGPRKGVRGPLAIWLHRPKLANLAQSLGQYCRYDSCLEPRLSELAILLMGRHWLAEYEWAAHKPYAVEAGLSTDVIEAIRLGEQPAFIHKDEQLIYQFICELHKTKRVSDQIYQEIEQLLGTDTLIDLVAIAGYYTLISMTINVFEVPPPAGVTPELPTPEAGI</sequence>
<dbReference type="PANTHER" id="PTHR34846">
    <property type="entry name" value="4-CARBOXYMUCONOLACTONE DECARBOXYLASE FAMILY PROTEIN (AFU_ORTHOLOGUE AFUA_6G11590)"/>
    <property type="match status" value="1"/>
</dbReference>
<dbReference type="RefSeq" id="WP_125698738.1">
    <property type="nucleotide sequence ID" value="NZ_RFES01000004.1"/>
</dbReference>
<organism evidence="1 2">
    <name type="scientific">Acinetobacter lactucae</name>
    <dbReference type="NCBI Taxonomy" id="1785128"/>
    <lineage>
        <taxon>Bacteria</taxon>
        <taxon>Pseudomonadati</taxon>
        <taxon>Pseudomonadota</taxon>
        <taxon>Gammaproteobacteria</taxon>
        <taxon>Moraxellales</taxon>
        <taxon>Moraxellaceae</taxon>
        <taxon>Acinetobacter</taxon>
        <taxon>Acinetobacter calcoaceticus/baumannii complex</taxon>
    </lineage>
</organism>
<accession>A0A3R9QUK5</accession>
<dbReference type="EMBL" id="RFES01000004">
    <property type="protein sequence ID" value="RSO58125.1"/>
    <property type="molecule type" value="Genomic_DNA"/>
</dbReference>
<dbReference type="InterPro" id="IPR029032">
    <property type="entry name" value="AhpD-like"/>
</dbReference>
<evidence type="ECO:0000313" key="2">
    <source>
        <dbReference type="Proteomes" id="UP000276905"/>
    </source>
</evidence>